<reference evidence="11" key="1">
    <citation type="submission" date="2009-09" db="EMBL/GenBank/DDBJ databases">
        <title>The complete chromosome of Desulfohalobium retbaense DSM 5692.</title>
        <authorList>
            <consortium name="US DOE Joint Genome Institute (JGI-PGF)"/>
            <person name="Lucas S."/>
            <person name="Copeland A."/>
            <person name="Lapidus A."/>
            <person name="Glavina del Rio T."/>
            <person name="Dalin E."/>
            <person name="Tice H."/>
            <person name="Bruce D."/>
            <person name="Goodwin L."/>
            <person name="Pitluck S."/>
            <person name="Kyrpides N."/>
            <person name="Mavromatis K."/>
            <person name="Ivanova N."/>
            <person name="Mikhailova N."/>
            <person name="Munk A.C."/>
            <person name="Brettin T."/>
            <person name="Detter J.C."/>
            <person name="Han C."/>
            <person name="Tapia R."/>
            <person name="Larimer F."/>
            <person name="Land M."/>
            <person name="Hauser L."/>
            <person name="Markowitz V."/>
            <person name="Cheng J.-F."/>
            <person name="Hugenholtz P."/>
            <person name="Woyke T."/>
            <person name="Wu D."/>
            <person name="Spring S."/>
            <person name="Klenk H.-P."/>
            <person name="Eisen J.A."/>
        </authorList>
    </citation>
    <scope>NUCLEOTIDE SEQUENCE [LARGE SCALE GENOMIC DNA]</scope>
    <source>
        <strain evidence="11">DSM 5692</strain>
    </source>
</reference>
<dbReference type="OrthoDB" id="9775455at2"/>
<gene>
    <name evidence="10" type="ordered locus">Dret_2199</name>
</gene>
<dbReference type="InterPro" id="IPR051808">
    <property type="entry name" value="Type_IV_pilus_biogenesis"/>
</dbReference>
<evidence type="ECO:0000256" key="1">
    <source>
        <dbReference type="ARBA" id="ARBA00004370"/>
    </source>
</evidence>
<proteinExistence type="inferred from homology"/>
<comment type="subcellular location">
    <subcellularLocation>
        <location evidence="7">Cell outer membrane</location>
    </subcellularLocation>
    <subcellularLocation>
        <location evidence="1">Membrane</location>
    </subcellularLocation>
</comment>
<keyword evidence="4" id="KW-0472">Membrane</keyword>
<dbReference type="KEGG" id="drt:Dret_2199"/>
<dbReference type="InterPro" id="IPR005644">
    <property type="entry name" value="NolW-like"/>
</dbReference>
<feature type="chain" id="PRO_5002993195" evidence="8">
    <location>
        <begin position="32"/>
        <end position="719"/>
    </location>
</feature>
<dbReference type="InterPro" id="IPR038591">
    <property type="entry name" value="NolW-like_sf"/>
</dbReference>
<reference evidence="10 11" key="2">
    <citation type="journal article" date="2010" name="Stand. Genomic Sci.">
        <title>Complete genome sequence of Desulfohalobium retbaense type strain (HR(100)).</title>
        <authorList>
            <person name="Spring S."/>
            <person name="Nolan M."/>
            <person name="Lapidus A."/>
            <person name="Glavina Del Rio T."/>
            <person name="Copeland A."/>
            <person name="Tice H."/>
            <person name="Cheng J.F."/>
            <person name="Lucas S."/>
            <person name="Land M."/>
            <person name="Chen F."/>
            <person name="Bruce D."/>
            <person name="Goodwin L."/>
            <person name="Pitluck S."/>
            <person name="Ivanova N."/>
            <person name="Mavromatis K."/>
            <person name="Mikhailova N."/>
            <person name="Pati A."/>
            <person name="Chen A."/>
            <person name="Palaniappan K."/>
            <person name="Hauser L."/>
            <person name="Chang Y.J."/>
            <person name="Jeffries C.D."/>
            <person name="Munk C."/>
            <person name="Kiss H."/>
            <person name="Chain P."/>
            <person name="Han C."/>
            <person name="Brettin T."/>
            <person name="Detter J.C."/>
            <person name="Schuler E."/>
            <person name="Goker M."/>
            <person name="Rohde M."/>
            <person name="Bristow J."/>
            <person name="Eisen J.A."/>
            <person name="Markowitz V."/>
            <person name="Hugenholtz P."/>
            <person name="Kyrpides N.C."/>
            <person name="Klenk H.P."/>
        </authorList>
    </citation>
    <scope>NUCLEOTIDE SEQUENCE [LARGE SCALE GENOMIC DNA]</scope>
    <source>
        <strain evidence="10 11">DSM 5692</strain>
    </source>
</reference>
<dbReference type="NCBIfam" id="TIGR02515">
    <property type="entry name" value="IV_pilus_PilQ"/>
    <property type="match status" value="1"/>
</dbReference>
<evidence type="ECO:0000256" key="4">
    <source>
        <dbReference type="ARBA" id="ARBA00023136"/>
    </source>
</evidence>
<protein>
    <submittedName>
        <fullName evidence="10">Type IV pilus secretin PilQ</fullName>
    </submittedName>
</protein>
<dbReference type="InterPro" id="IPR001775">
    <property type="entry name" value="GspD/PilQ"/>
</dbReference>
<evidence type="ECO:0000256" key="3">
    <source>
        <dbReference type="ARBA" id="ARBA00022729"/>
    </source>
</evidence>
<dbReference type="PRINTS" id="PR00811">
    <property type="entry name" value="BCTERIALGSPD"/>
</dbReference>
<sequence>MVARRAKKAMSWFRLGATGALCLFFLAQLSACGGSTTSVAQSSALDAAQQAPSEAATKDRVGATGDSLAMQIRQEQGQVVLDIPVAAETEVAADYTHPDFVLQLSSPLPAMSVPRPETDLLQAVRIGATRQQVRLELTRKIQFLLSRPEAGRLQVLLVPREAESMAQSASPQQAAGAKLEEVRFSETESGELAVSVEASGVLRHTVRDSSASSVEILFPDLKVPQHLAKLYRLEKFNAPVRSALMRQVEDGALLTCALSAPVPFRIQEDTRLLRILFDQAPLAGKETEPADFTPKESSSTDRNEMDYMAGEPLFPGMDRNYSGETISIDLQDADVEHVLRLLASMADKNLIIDEGVQGSISLKLEEVPWDQALDLVLLQSDLGMVERGNIIRIAPANTLAEERERIRQARQKALEAQQKIQELEPLQTEFIQINYTTASALRPQLQEFLSERGRIGQDARTNTLIVSDTRDNIRKVRSVIDRLDRPEPQVLIEARIVYAKDAFKRSLGVSLAGEYYDDVGAVGQYEKSLSAGVLQGFTPEVSTVNMQGALDKISGIDLFELDAQLKLGELKGVTKTISSPRLVTLNNQQAEISQGIKIANESESESGGTDIEYTEATLKLAVQPQITPDDKVILDLDIADDSPTENGEDIETRTARTKLLVENQETVVLGGVYQVIENNEKNQVPGLGDVPLLGWLFKTDNVNNENRELLIFIRPTILE</sequence>
<evidence type="ECO:0000256" key="5">
    <source>
        <dbReference type="ARBA" id="ARBA00023237"/>
    </source>
</evidence>
<keyword evidence="11" id="KW-1185">Reference proteome</keyword>
<dbReference type="Pfam" id="PF03958">
    <property type="entry name" value="Secretin_N"/>
    <property type="match status" value="1"/>
</dbReference>
<keyword evidence="5" id="KW-0998">Cell outer membrane</keyword>
<dbReference type="InterPro" id="IPR004846">
    <property type="entry name" value="T2SS/T3SS_dom"/>
</dbReference>
<evidence type="ECO:0000256" key="2">
    <source>
        <dbReference type="ARBA" id="ARBA00022448"/>
    </source>
</evidence>
<dbReference type="InterPro" id="IPR013355">
    <property type="entry name" value="Pilus_4_PilQ"/>
</dbReference>
<evidence type="ECO:0000313" key="10">
    <source>
        <dbReference type="EMBL" id="ACV69483.1"/>
    </source>
</evidence>
<evidence type="ECO:0000256" key="6">
    <source>
        <dbReference type="RuleBase" id="RU004003"/>
    </source>
</evidence>
<keyword evidence="3 8" id="KW-0732">Signal</keyword>
<dbReference type="AlphaFoldDB" id="C8X4Y6"/>
<dbReference type="STRING" id="485915.Dret_2199"/>
<dbReference type="Proteomes" id="UP000001052">
    <property type="component" value="Chromosome"/>
</dbReference>
<comment type="similarity">
    <text evidence="6">Belongs to the bacterial secretin family.</text>
</comment>
<dbReference type="InterPro" id="IPR011662">
    <property type="entry name" value="Secretin/TonB_short_N"/>
</dbReference>
<dbReference type="Gene3D" id="3.30.1370.130">
    <property type="match status" value="1"/>
</dbReference>
<feature type="signal peptide" evidence="8">
    <location>
        <begin position="1"/>
        <end position="31"/>
    </location>
</feature>
<dbReference type="PANTHER" id="PTHR30604:SF1">
    <property type="entry name" value="DNA UTILIZATION PROTEIN HOFQ"/>
    <property type="match status" value="1"/>
</dbReference>
<evidence type="ECO:0000313" key="11">
    <source>
        <dbReference type="Proteomes" id="UP000001052"/>
    </source>
</evidence>
<dbReference type="PANTHER" id="PTHR30604">
    <property type="entry name" value="PROTEIN TRANSPORT PROTEIN HOFQ"/>
    <property type="match status" value="1"/>
</dbReference>
<dbReference type="HOGENOM" id="CLU_006756_0_2_7"/>
<feature type="domain" description="Secretin/TonB short N-terminal" evidence="9">
    <location>
        <begin position="348"/>
        <end position="396"/>
    </location>
</feature>
<dbReference type="GO" id="GO:0009279">
    <property type="term" value="C:cell outer membrane"/>
    <property type="evidence" value="ECO:0007669"/>
    <property type="project" value="UniProtKB-SubCell"/>
</dbReference>
<dbReference type="SMART" id="SM00965">
    <property type="entry name" value="STN"/>
    <property type="match status" value="1"/>
</dbReference>
<dbReference type="Pfam" id="PF00263">
    <property type="entry name" value="Secretin"/>
    <property type="match status" value="1"/>
</dbReference>
<evidence type="ECO:0000256" key="8">
    <source>
        <dbReference type="SAM" id="SignalP"/>
    </source>
</evidence>
<accession>C8X4Y6</accession>
<dbReference type="EMBL" id="CP001734">
    <property type="protein sequence ID" value="ACV69483.1"/>
    <property type="molecule type" value="Genomic_DNA"/>
</dbReference>
<evidence type="ECO:0000256" key="7">
    <source>
        <dbReference type="RuleBase" id="RU004004"/>
    </source>
</evidence>
<evidence type="ECO:0000259" key="9">
    <source>
        <dbReference type="SMART" id="SM00965"/>
    </source>
</evidence>
<keyword evidence="2 7" id="KW-0813">Transport</keyword>
<dbReference type="Gene3D" id="3.30.1370.120">
    <property type="match status" value="1"/>
</dbReference>
<dbReference type="eggNOG" id="COG4796">
    <property type="taxonomic scope" value="Bacteria"/>
</dbReference>
<dbReference type="Pfam" id="PF07660">
    <property type="entry name" value="STN"/>
    <property type="match status" value="1"/>
</dbReference>
<organism evidence="10 11">
    <name type="scientific">Desulfohalobium retbaense (strain ATCC 49708 / DSM 5692 / JCM 16813 / HR100)</name>
    <dbReference type="NCBI Taxonomy" id="485915"/>
    <lineage>
        <taxon>Bacteria</taxon>
        <taxon>Pseudomonadati</taxon>
        <taxon>Thermodesulfobacteriota</taxon>
        <taxon>Desulfovibrionia</taxon>
        <taxon>Desulfovibrionales</taxon>
        <taxon>Desulfohalobiaceae</taxon>
        <taxon>Desulfohalobium</taxon>
    </lineage>
</organism>
<name>C8X4Y6_DESRD</name>
<dbReference type="GO" id="GO:0009306">
    <property type="term" value="P:protein secretion"/>
    <property type="evidence" value="ECO:0007669"/>
    <property type="project" value="InterPro"/>
</dbReference>